<evidence type="ECO:0000256" key="1">
    <source>
        <dbReference type="SAM" id="Coils"/>
    </source>
</evidence>
<dbReference type="EMBL" id="DS268424">
    <property type="protein sequence ID" value="EFO91330.1"/>
    <property type="molecule type" value="Genomic_DNA"/>
</dbReference>
<dbReference type="CTD" id="9800371"/>
<dbReference type="InterPro" id="IPR012674">
    <property type="entry name" value="Calycin"/>
</dbReference>
<accession>E3M4L6</accession>
<feature type="compositionally biased region" description="Polar residues" evidence="2">
    <location>
        <begin position="327"/>
        <end position="340"/>
    </location>
</feature>
<evidence type="ECO:0000256" key="2">
    <source>
        <dbReference type="SAM" id="MobiDB-lite"/>
    </source>
</evidence>
<organism evidence="4">
    <name type="scientific">Caenorhabditis remanei</name>
    <name type="common">Caenorhabditis vulgaris</name>
    <dbReference type="NCBI Taxonomy" id="31234"/>
    <lineage>
        <taxon>Eukaryota</taxon>
        <taxon>Metazoa</taxon>
        <taxon>Ecdysozoa</taxon>
        <taxon>Nematoda</taxon>
        <taxon>Chromadorea</taxon>
        <taxon>Rhabditida</taxon>
        <taxon>Rhabditina</taxon>
        <taxon>Rhabditomorpha</taxon>
        <taxon>Rhabditoidea</taxon>
        <taxon>Rhabditidae</taxon>
        <taxon>Peloderinae</taxon>
        <taxon>Caenorhabditis</taxon>
    </lineage>
</organism>
<gene>
    <name evidence="3" type="ORF">CRE_11772</name>
</gene>
<dbReference type="Proteomes" id="UP000008281">
    <property type="component" value="Unassembled WGS sequence"/>
</dbReference>
<dbReference type="AlphaFoldDB" id="E3M4L6"/>
<dbReference type="SUPFAM" id="SSF50814">
    <property type="entry name" value="Lipocalins"/>
    <property type="match status" value="1"/>
</dbReference>
<evidence type="ECO:0000313" key="4">
    <source>
        <dbReference type="Proteomes" id="UP000008281"/>
    </source>
</evidence>
<reference evidence="3" key="1">
    <citation type="submission" date="2007-07" db="EMBL/GenBank/DDBJ databases">
        <title>PCAP assembly of the Caenorhabditis remanei genome.</title>
        <authorList>
            <consortium name="The Caenorhabditis remanei Sequencing Consortium"/>
            <person name="Wilson R.K."/>
        </authorList>
    </citation>
    <scope>NUCLEOTIDE SEQUENCE [LARGE SCALE GENOMIC DNA]</scope>
    <source>
        <strain evidence="3">PB4641</strain>
    </source>
</reference>
<feature type="region of interest" description="Disordered" evidence="2">
    <location>
        <begin position="271"/>
        <end position="349"/>
    </location>
</feature>
<dbReference type="RefSeq" id="XP_003108821.2">
    <property type="nucleotide sequence ID" value="XM_003108773.2"/>
</dbReference>
<keyword evidence="4" id="KW-1185">Reference proteome</keyword>
<proteinExistence type="predicted"/>
<feature type="coiled-coil region" evidence="1">
    <location>
        <begin position="434"/>
        <end position="461"/>
    </location>
</feature>
<dbReference type="GeneID" id="9800371"/>
<sequence length="636" mass="73603">MDSSFEFVDKSLEATGWVEEVHENEIKSQEFSILLKEIKNLRSENEEIRKSVSEIRDKLTNVLEQFSLKKLSTGQENGKYCIDEVEISQEDERIPKNQLKSSIEECISGEWKMISSRNVDEFLQLQQDISPNEATRIRSSNICFEVKSQQIKTCNFLNGVKNLEIHFLPFPNRDGVQFSLKDNKLISVQNGKLDGHSEETSRIERFIENGNLKVVWRRNGLICERIYEKNWEPSNLFLLFFFFQLMASHHRSESESSYDFVLRDDESEELLNQKEEEKKKEEDDSSDILSFDGNVSSEHSDEFNNFEEEGFDEEENVLELENDETETSGQSKDSSIQNVQEVGERVGDPIEPSIEVPKIMENSIEKISEDKQEDKQKQEIIHQNQENEKNSDTRAEHEPEKLTTDPLGAIETPILSPATSAVKYENVTAQPSIDSAVLAEINQLRNEIAEMKKAQAGQAKKITEFQKKFDIQQRAEREKELKRYSSIQTAIRGEWRLLNLEGQNETMKSDGLSFPNRVKTLVANTVYDFDGSKLTSFHRLFCKSFGHSSLKFGVDKSSGIIFSNTFMRGNMLITVWKDDRGIYHEKKERYVQDGQLYVSHINRFGERTTSVYERVKSKSDMLYSIGNAGRLYLKFW</sequence>
<feature type="compositionally biased region" description="Basic and acidic residues" evidence="2">
    <location>
        <begin position="271"/>
        <end position="282"/>
    </location>
</feature>
<dbReference type="KEGG" id="crq:GCK72_006023"/>
<protein>
    <submittedName>
        <fullName evidence="3">Uncharacterized protein</fullName>
    </submittedName>
</protein>
<dbReference type="OrthoDB" id="10302041at2759"/>
<feature type="coiled-coil region" evidence="1">
    <location>
        <begin position="31"/>
        <end position="65"/>
    </location>
</feature>
<feature type="compositionally biased region" description="Acidic residues" evidence="2">
    <location>
        <begin position="304"/>
        <end position="326"/>
    </location>
</feature>
<evidence type="ECO:0000313" key="3">
    <source>
        <dbReference type="EMBL" id="EFO91330.1"/>
    </source>
</evidence>
<keyword evidence="1" id="KW-0175">Coiled coil</keyword>
<dbReference type="FunCoup" id="E3M4L6">
    <property type="interactions" value="2"/>
</dbReference>
<dbReference type="Gene3D" id="2.40.128.20">
    <property type="match status" value="1"/>
</dbReference>
<feature type="region of interest" description="Disordered" evidence="2">
    <location>
        <begin position="369"/>
        <end position="402"/>
    </location>
</feature>
<dbReference type="OMA" id="YCIDEVE"/>
<name>E3M4L6_CAERE</name>
<dbReference type="eggNOG" id="ENOG502THW2">
    <property type="taxonomic scope" value="Eukaryota"/>
</dbReference>
<dbReference type="HOGENOM" id="CLU_430376_0_0_1"/>